<dbReference type="InterPro" id="IPR012677">
    <property type="entry name" value="Nucleotide-bd_a/b_plait_sf"/>
</dbReference>
<feature type="compositionally biased region" description="Gly residues" evidence="3">
    <location>
        <begin position="127"/>
        <end position="137"/>
    </location>
</feature>
<reference evidence="5 6" key="1">
    <citation type="submission" date="2023-11" db="EMBL/GenBank/DDBJ databases">
        <authorList>
            <person name="Okamura Y."/>
        </authorList>
    </citation>
    <scope>NUCLEOTIDE SEQUENCE [LARGE SCALE GENOMIC DNA]</scope>
</reference>
<dbReference type="Gene3D" id="3.30.70.330">
    <property type="match status" value="3"/>
</dbReference>
<evidence type="ECO:0000256" key="2">
    <source>
        <dbReference type="PROSITE-ProRule" id="PRU00176"/>
    </source>
</evidence>
<dbReference type="PROSITE" id="PS50102">
    <property type="entry name" value="RRM"/>
    <property type="match status" value="3"/>
</dbReference>
<dbReference type="EMBL" id="CAVLEF010000003">
    <property type="protein sequence ID" value="CAK1542137.1"/>
    <property type="molecule type" value="Genomic_DNA"/>
</dbReference>
<dbReference type="PANTHER" id="PTHR23003:SF3">
    <property type="entry name" value="FI21236P1-RELATED"/>
    <property type="match status" value="1"/>
</dbReference>
<dbReference type="GO" id="GO:0003729">
    <property type="term" value="F:mRNA binding"/>
    <property type="evidence" value="ECO:0007669"/>
    <property type="project" value="TreeGrafter"/>
</dbReference>
<dbReference type="Proteomes" id="UP001497472">
    <property type="component" value="Unassembled WGS sequence"/>
</dbReference>
<feature type="region of interest" description="Disordered" evidence="3">
    <location>
        <begin position="1"/>
        <end position="36"/>
    </location>
</feature>
<sequence>MDNNREKERDRSRRGDRPSRFSDASRDRSGDRDRSDSKRLFVSNIPYEFRWTELKDLFKEKVGDVAYVELFNDENGKPRGCGVVEFSNTEAMKKALFVMHRYELNGRKLVLREETGNERSRSNVPRAGGGSVGGGGRNMREDKDGWNMNKPREPENFNTYGLSLQFLESINVQPPLMKKVFVANLDYKADRQKIKEVFKMAGKVRNIDLAVDKDGNSRGFAVIEYDHPVEAVQAISMFDKQMLYDRRMTVRMDRGTDKTELRLPEGLKSIGLGLGPNGEPLKDVARNLPQPAPANNLQNLASAGSTLGGTVLGGVPAATVALNGLGQSLTANTLGANSALSGGLSLQALGLTGLGALQNQLLQQGITANDLVSSVLTQAQAANVNTNNLAMGGGDMSGNVLGNPNMSNNVLGGNNSLNSGPLSGTNRSMQHSNVQVSGQGYGRDNTVSTPSRDKQSDMVIITNLPPTVTWQLIREKFSECGDVKFAEMTATDTAIVRFHKEWDAERAVKMFDRTRIDGRTIDVRIKWLKLLERLVGIRRKDSWICHSMVLIMFMVTHCKSEKKLEIKRCSGESEVD</sequence>
<dbReference type="CDD" id="cd00590">
    <property type="entry name" value="RRM_SF"/>
    <property type="match status" value="1"/>
</dbReference>
<feature type="domain" description="RRM" evidence="4">
    <location>
        <begin position="38"/>
        <end position="116"/>
    </location>
</feature>
<dbReference type="GO" id="GO:0005737">
    <property type="term" value="C:cytoplasm"/>
    <property type="evidence" value="ECO:0007669"/>
    <property type="project" value="TreeGrafter"/>
</dbReference>
<dbReference type="PANTHER" id="PTHR23003">
    <property type="entry name" value="RNA RECOGNITION MOTIF RRM DOMAIN CONTAINING PROTEIN"/>
    <property type="match status" value="1"/>
</dbReference>
<dbReference type="GO" id="GO:0005634">
    <property type="term" value="C:nucleus"/>
    <property type="evidence" value="ECO:0007669"/>
    <property type="project" value="TreeGrafter"/>
</dbReference>
<keyword evidence="6" id="KW-1185">Reference proteome</keyword>
<feature type="region of interest" description="Disordered" evidence="3">
    <location>
        <begin position="114"/>
        <end position="150"/>
    </location>
</feature>
<feature type="region of interest" description="Disordered" evidence="3">
    <location>
        <begin position="434"/>
        <end position="453"/>
    </location>
</feature>
<organism evidence="5 6">
    <name type="scientific">Leptosia nina</name>
    <dbReference type="NCBI Taxonomy" id="320188"/>
    <lineage>
        <taxon>Eukaryota</taxon>
        <taxon>Metazoa</taxon>
        <taxon>Ecdysozoa</taxon>
        <taxon>Arthropoda</taxon>
        <taxon>Hexapoda</taxon>
        <taxon>Insecta</taxon>
        <taxon>Pterygota</taxon>
        <taxon>Neoptera</taxon>
        <taxon>Endopterygota</taxon>
        <taxon>Lepidoptera</taxon>
        <taxon>Glossata</taxon>
        <taxon>Ditrysia</taxon>
        <taxon>Papilionoidea</taxon>
        <taxon>Pieridae</taxon>
        <taxon>Pierinae</taxon>
        <taxon>Leptosia</taxon>
    </lineage>
</organism>
<evidence type="ECO:0000256" key="1">
    <source>
        <dbReference type="ARBA" id="ARBA00022884"/>
    </source>
</evidence>
<protein>
    <recommendedName>
        <fullName evidence="4">RRM domain-containing protein</fullName>
    </recommendedName>
</protein>
<feature type="compositionally biased region" description="Basic and acidic residues" evidence="3">
    <location>
        <begin position="138"/>
        <end position="150"/>
    </location>
</feature>
<evidence type="ECO:0000259" key="4">
    <source>
        <dbReference type="PROSITE" id="PS50102"/>
    </source>
</evidence>
<comment type="caution">
    <text evidence="5">The sequence shown here is derived from an EMBL/GenBank/DDBJ whole genome shotgun (WGS) entry which is preliminary data.</text>
</comment>
<dbReference type="InterPro" id="IPR000504">
    <property type="entry name" value="RRM_dom"/>
</dbReference>
<feature type="domain" description="RRM" evidence="4">
    <location>
        <begin position="457"/>
        <end position="524"/>
    </location>
</feature>
<feature type="domain" description="RRM" evidence="4">
    <location>
        <begin position="178"/>
        <end position="255"/>
    </location>
</feature>
<keyword evidence="1 2" id="KW-0694">RNA-binding</keyword>
<dbReference type="SMART" id="SM00360">
    <property type="entry name" value="RRM"/>
    <property type="match status" value="3"/>
</dbReference>
<evidence type="ECO:0000256" key="3">
    <source>
        <dbReference type="SAM" id="MobiDB-lite"/>
    </source>
</evidence>
<name>A0AAV1IZ50_9NEOP</name>
<dbReference type="InterPro" id="IPR035979">
    <property type="entry name" value="RBD_domain_sf"/>
</dbReference>
<dbReference type="InterPro" id="IPR050374">
    <property type="entry name" value="RRT5_SRSF_SR"/>
</dbReference>
<gene>
    <name evidence="5" type="ORF">LNINA_LOCUS2058</name>
</gene>
<evidence type="ECO:0000313" key="6">
    <source>
        <dbReference type="Proteomes" id="UP001497472"/>
    </source>
</evidence>
<dbReference type="AlphaFoldDB" id="A0AAV1IZ50"/>
<dbReference type="FunFam" id="3.30.70.330:FF:000531">
    <property type="entry name" value="Myelin expression factor 2"/>
    <property type="match status" value="1"/>
</dbReference>
<accession>A0AAV1IZ50</accession>
<proteinExistence type="predicted"/>
<dbReference type="SUPFAM" id="SSF54928">
    <property type="entry name" value="RNA-binding domain, RBD"/>
    <property type="match status" value="3"/>
</dbReference>
<dbReference type="Pfam" id="PF00076">
    <property type="entry name" value="RRM_1"/>
    <property type="match status" value="3"/>
</dbReference>
<evidence type="ECO:0000313" key="5">
    <source>
        <dbReference type="EMBL" id="CAK1542137.1"/>
    </source>
</evidence>